<dbReference type="SUPFAM" id="SSF46785">
    <property type="entry name" value="Winged helix' DNA-binding domain"/>
    <property type="match status" value="1"/>
</dbReference>
<evidence type="ECO:0000256" key="3">
    <source>
        <dbReference type="ARBA" id="ARBA00023163"/>
    </source>
</evidence>
<sequence>MLRIHFTADDLGRVRLAAEADPLWETRLSARLVNDPEGARGELARWRAAVVPDLPRRAVPYLHLTPSRGYAPDFLVPETGSDDLTTGVDAVLGTPARRIATELSRLDVARPVSGWVRQLAGGRRHALHGLRLTITAYHAHAVAPVWSRVRSAVETDRAARAHALVTGGTQEALAALHPAVTWSGRVLRIDDGRRDRDLYLGGRGLRLVPSYFCGETPVSFEDPALEPTLVLPLVHAPYGSRRYEESAGALALLLGRTRAAALRALVTPVTTGALARRTATSAASASQHAAVLRQAGLVVSRRDGRYVVHTLTSLGARLLAGADHGEPAARRPHRAESAPPRPVHPAASRAGTPGQAGPATTVEARPALASAAATPAM</sequence>
<dbReference type="PRINTS" id="PR00778">
    <property type="entry name" value="HTHARSR"/>
</dbReference>
<dbReference type="RefSeq" id="WP_207275045.1">
    <property type="nucleotide sequence ID" value="NZ_JAFMPK010000034.1"/>
</dbReference>
<comment type="caution">
    <text evidence="6">The sequence shown here is derived from an EMBL/GenBank/DDBJ whole genome shotgun (WGS) entry which is preliminary data.</text>
</comment>
<dbReference type="Proteomes" id="UP000664617">
    <property type="component" value="Unassembled WGS sequence"/>
</dbReference>
<keyword evidence="2" id="KW-0238">DNA-binding</keyword>
<evidence type="ECO:0000256" key="4">
    <source>
        <dbReference type="SAM" id="MobiDB-lite"/>
    </source>
</evidence>
<evidence type="ECO:0000259" key="5">
    <source>
        <dbReference type="SMART" id="SM00418"/>
    </source>
</evidence>
<feature type="region of interest" description="Disordered" evidence="4">
    <location>
        <begin position="323"/>
        <end position="377"/>
    </location>
</feature>
<feature type="compositionally biased region" description="Low complexity" evidence="4">
    <location>
        <begin position="364"/>
        <end position="377"/>
    </location>
</feature>
<dbReference type="InterPro" id="IPR001845">
    <property type="entry name" value="HTH_ArsR_DNA-bd_dom"/>
</dbReference>
<dbReference type="PANTHER" id="PTHR43132:SF8">
    <property type="entry name" value="HTH-TYPE TRANSCRIPTIONAL REGULATOR KMTR"/>
    <property type="match status" value="1"/>
</dbReference>
<dbReference type="InterPro" id="IPR036388">
    <property type="entry name" value="WH-like_DNA-bd_sf"/>
</dbReference>
<evidence type="ECO:0000313" key="6">
    <source>
        <dbReference type="EMBL" id="MBO0609089.1"/>
    </source>
</evidence>
<evidence type="ECO:0000313" key="7">
    <source>
        <dbReference type="Proteomes" id="UP000664617"/>
    </source>
</evidence>
<dbReference type="Gene3D" id="1.10.10.10">
    <property type="entry name" value="Winged helix-like DNA-binding domain superfamily/Winged helix DNA-binding domain"/>
    <property type="match status" value="1"/>
</dbReference>
<organism evidence="6 7">
    <name type="scientific">Myceligenerans salitolerans</name>
    <dbReference type="NCBI Taxonomy" id="1230528"/>
    <lineage>
        <taxon>Bacteria</taxon>
        <taxon>Bacillati</taxon>
        <taxon>Actinomycetota</taxon>
        <taxon>Actinomycetes</taxon>
        <taxon>Micrococcales</taxon>
        <taxon>Promicromonosporaceae</taxon>
        <taxon>Myceligenerans</taxon>
    </lineage>
</organism>
<proteinExistence type="predicted"/>
<dbReference type="InterPro" id="IPR051011">
    <property type="entry name" value="Metal_resp_trans_reg"/>
</dbReference>
<dbReference type="SMART" id="SM00418">
    <property type="entry name" value="HTH_ARSR"/>
    <property type="match status" value="1"/>
</dbReference>
<feature type="domain" description="HTH arsR-type" evidence="5">
    <location>
        <begin position="248"/>
        <end position="324"/>
    </location>
</feature>
<dbReference type="InterPro" id="IPR036390">
    <property type="entry name" value="WH_DNA-bd_sf"/>
</dbReference>
<name>A0ABS3I9R0_9MICO</name>
<gene>
    <name evidence="6" type="ORF">J0911_08595</name>
</gene>
<evidence type="ECO:0000256" key="1">
    <source>
        <dbReference type="ARBA" id="ARBA00023015"/>
    </source>
</evidence>
<dbReference type="EMBL" id="JAFMPK010000034">
    <property type="protein sequence ID" value="MBO0609089.1"/>
    <property type="molecule type" value="Genomic_DNA"/>
</dbReference>
<dbReference type="PANTHER" id="PTHR43132">
    <property type="entry name" value="ARSENICAL RESISTANCE OPERON REPRESSOR ARSR-RELATED"/>
    <property type="match status" value="1"/>
</dbReference>
<keyword evidence="7" id="KW-1185">Reference proteome</keyword>
<keyword evidence="3" id="KW-0804">Transcription</keyword>
<accession>A0ABS3I9R0</accession>
<keyword evidence="1" id="KW-0805">Transcription regulation</keyword>
<protein>
    <submittedName>
        <fullName evidence="6">Helix-turn-helix transcriptional regulator</fullName>
    </submittedName>
</protein>
<reference evidence="7" key="1">
    <citation type="submission" date="2023-07" db="EMBL/GenBank/DDBJ databases">
        <title>Myceligenerans salitolerans sp. nov., a halotolerant actinomycete isolated from a salt lake in Xinjiang, China.</title>
        <authorList>
            <person name="Guan T."/>
        </authorList>
    </citation>
    <scope>NUCLEOTIDE SEQUENCE [LARGE SCALE GENOMIC DNA]</scope>
    <source>
        <strain evidence="7">XHU 5031</strain>
    </source>
</reference>
<evidence type="ECO:0000256" key="2">
    <source>
        <dbReference type="ARBA" id="ARBA00023125"/>
    </source>
</evidence>